<proteinExistence type="predicted"/>
<sequence>MKNISEMEESTVLRTDFSDESVWRMVCALIEEPVGDFQANVTFVSDSALEEITVEEIVEHAKKDVGFVFIVDTITISHEEHPILVVDLWEEPGRTFRVIPSEMWGVENNLSIANMFFWEFAESADDDGIYRGFDD</sequence>
<evidence type="ECO:0000313" key="2">
    <source>
        <dbReference type="EMBL" id="GHO46948.1"/>
    </source>
</evidence>
<evidence type="ECO:0000259" key="1">
    <source>
        <dbReference type="Pfam" id="PF21962"/>
    </source>
</evidence>
<dbReference type="AlphaFoldDB" id="A0A8J3MUU1"/>
<evidence type="ECO:0000313" key="3">
    <source>
        <dbReference type="Proteomes" id="UP000612362"/>
    </source>
</evidence>
<dbReference type="RefSeq" id="WP_220196288.1">
    <property type="nucleotide sequence ID" value="NZ_BNJF01000002.1"/>
</dbReference>
<protein>
    <recommendedName>
        <fullName evidence="1">DUF6924 domain-containing protein</fullName>
    </recommendedName>
</protein>
<organism evidence="2 3">
    <name type="scientific">Ktedonospora formicarum</name>
    <dbReference type="NCBI Taxonomy" id="2778364"/>
    <lineage>
        <taxon>Bacteria</taxon>
        <taxon>Bacillati</taxon>
        <taxon>Chloroflexota</taxon>
        <taxon>Ktedonobacteria</taxon>
        <taxon>Ktedonobacterales</taxon>
        <taxon>Ktedonobacteraceae</taxon>
        <taxon>Ktedonospora</taxon>
    </lineage>
</organism>
<name>A0A8J3MUU1_9CHLR</name>
<keyword evidence="3" id="KW-1185">Reference proteome</keyword>
<reference evidence="2" key="1">
    <citation type="submission" date="2020-10" db="EMBL/GenBank/DDBJ databases">
        <title>Taxonomic study of unclassified bacteria belonging to the class Ktedonobacteria.</title>
        <authorList>
            <person name="Yabe S."/>
            <person name="Wang C.M."/>
            <person name="Zheng Y."/>
            <person name="Sakai Y."/>
            <person name="Cavaletti L."/>
            <person name="Monciardini P."/>
            <person name="Donadio S."/>
        </authorList>
    </citation>
    <scope>NUCLEOTIDE SEQUENCE</scope>
    <source>
        <strain evidence="2">SOSP1-1</strain>
    </source>
</reference>
<feature type="domain" description="DUF6924" evidence="1">
    <location>
        <begin position="10"/>
        <end position="133"/>
    </location>
</feature>
<dbReference type="EMBL" id="BNJF01000002">
    <property type="protein sequence ID" value="GHO46948.1"/>
    <property type="molecule type" value="Genomic_DNA"/>
</dbReference>
<dbReference type="Pfam" id="PF21962">
    <property type="entry name" value="DUF6924"/>
    <property type="match status" value="1"/>
</dbReference>
<accession>A0A8J3MUU1</accession>
<comment type="caution">
    <text evidence="2">The sequence shown here is derived from an EMBL/GenBank/DDBJ whole genome shotgun (WGS) entry which is preliminary data.</text>
</comment>
<dbReference type="Proteomes" id="UP000612362">
    <property type="component" value="Unassembled WGS sequence"/>
</dbReference>
<dbReference type="InterPro" id="IPR053832">
    <property type="entry name" value="DUF6924"/>
</dbReference>
<gene>
    <name evidence="2" type="ORF">KSX_51110</name>
</gene>